<keyword evidence="5" id="KW-1185">Reference proteome</keyword>
<keyword evidence="1" id="KW-0963">Cytoplasm</keyword>
<dbReference type="RefSeq" id="WP_101519882.1">
    <property type="nucleotide sequence ID" value="NZ_PKLZ01000001.1"/>
</dbReference>
<dbReference type="AlphaFoldDB" id="A0A2N5Y791"/>
<dbReference type="Pfam" id="PF02036">
    <property type="entry name" value="SCP2"/>
    <property type="match status" value="1"/>
</dbReference>
<dbReference type="SUPFAM" id="SSF55718">
    <property type="entry name" value="SCP-like"/>
    <property type="match status" value="1"/>
</dbReference>
<evidence type="ECO:0000259" key="3">
    <source>
        <dbReference type="Pfam" id="PF02036"/>
    </source>
</evidence>
<accession>A0A2N5Y791</accession>
<feature type="domain" description="SCP2" evidence="3">
    <location>
        <begin position="21"/>
        <end position="118"/>
    </location>
</feature>
<comment type="function">
    <text evidence="1">Required for ubiquinone (coenzyme Q) biosynthesis. Binds hydrophobic ubiquinone biosynthetic intermediates via its SCP2 domain and is essential for the stability of the Ubi complex. May constitute a docking platform where Ubi enzymes assemble and access their SCP2-bound polyprenyl substrates.</text>
</comment>
<evidence type="ECO:0000256" key="2">
    <source>
        <dbReference type="SAM" id="Coils"/>
    </source>
</evidence>
<dbReference type="InterPro" id="IPR003033">
    <property type="entry name" value="SCP2_sterol-bd_dom"/>
</dbReference>
<organism evidence="4 5">
    <name type="scientific">Kineobactrum sediminis</name>
    <dbReference type="NCBI Taxonomy" id="1905677"/>
    <lineage>
        <taxon>Bacteria</taxon>
        <taxon>Pseudomonadati</taxon>
        <taxon>Pseudomonadota</taxon>
        <taxon>Gammaproteobacteria</taxon>
        <taxon>Cellvibrionales</taxon>
        <taxon>Halieaceae</taxon>
        <taxon>Kineobactrum</taxon>
    </lineage>
</organism>
<sequence>MTAATDPTLRTAALAALEAAINRALALDPAALQALGRLSGYVFAIDCTAPALQVYLQPGTNGLRLMGHYDGPVTTRVTGVASDFTQLASARDPAAALINGQLILEGDSGPLIELQKILAGLELDWEAPLVDSLGDVVGHQLAQLLRTAFTTGGNLSRSLARQLDEFIHEEARLSPPRLEVEDFYRDVQALEQRVERLQSRVNRLRRRLQQATG</sequence>
<dbReference type="GO" id="GO:0006744">
    <property type="term" value="P:ubiquinone biosynthetic process"/>
    <property type="evidence" value="ECO:0007669"/>
    <property type="project" value="UniProtKB-UniRule"/>
</dbReference>
<evidence type="ECO:0000313" key="5">
    <source>
        <dbReference type="Proteomes" id="UP000234845"/>
    </source>
</evidence>
<dbReference type="HAMAP" id="MF_02215">
    <property type="entry name" value="UbiJ"/>
    <property type="match status" value="1"/>
</dbReference>
<dbReference type="Proteomes" id="UP000234845">
    <property type="component" value="Unassembled WGS sequence"/>
</dbReference>
<evidence type="ECO:0000313" key="4">
    <source>
        <dbReference type="EMBL" id="PLW84246.1"/>
    </source>
</evidence>
<comment type="similarity">
    <text evidence="1">Belongs to the UbiJ family.</text>
</comment>
<dbReference type="InterPro" id="IPR038989">
    <property type="entry name" value="UbiJ"/>
</dbReference>
<dbReference type="PANTHER" id="PTHR38693">
    <property type="entry name" value="UBIQUINONE BIOSYNTHESIS PROTEIN UBIJ"/>
    <property type="match status" value="1"/>
</dbReference>
<name>A0A2N5Y791_9GAMM</name>
<dbReference type="GO" id="GO:0005737">
    <property type="term" value="C:cytoplasm"/>
    <property type="evidence" value="ECO:0007669"/>
    <property type="project" value="UniProtKB-SubCell"/>
</dbReference>
<comment type="pathway">
    <text evidence="1">Cofactor biosynthesis; ubiquinone biosynthesis.</text>
</comment>
<comment type="caution">
    <text evidence="4">The sequence shown here is derived from an EMBL/GenBank/DDBJ whole genome shotgun (WGS) entry which is preliminary data.</text>
</comment>
<gene>
    <name evidence="1" type="primary">ubiJ</name>
    <name evidence="4" type="ORF">CWI75_02580</name>
</gene>
<dbReference type="UniPathway" id="UPA00232"/>
<dbReference type="InterPro" id="IPR036527">
    <property type="entry name" value="SCP2_sterol-bd_dom_sf"/>
</dbReference>
<dbReference type="OrthoDB" id="5801225at2"/>
<reference evidence="5" key="1">
    <citation type="submission" date="2017-11" db="EMBL/GenBank/DDBJ databases">
        <title>The draft genome sequence of Chromatocurvus sp. F02.</title>
        <authorList>
            <person name="Du Z.-J."/>
            <person name="Chang Y.-Q."/>
        </authorList>
    </citation>
    <scope>NUCLEOTIDE SEQUENCE [LARGE SCALE GENOMIC DNA]</scope>
    <source>
        <strain evidence="5">F02</strain>
    </source>
</reference>
<dbReference type="PANTHER" id="PTHR38693:SF1">
    <property type="entry name" value="UBIQUINONE BIOSYNTHESIS ACCESSORY FACTOR UBIJ"/>
    <property type="match status" value="1"/>
</dbReference>
<dbReference type="EMBL" id="PKLZ01000001">
    <property type="protein sequence ID" value="PLW84246.1"/>
    <property type="molecule type" value="Genomic_DNA"/>
</dbReference>
<keyword evidence="1" id="KW-0831">Ubiquinone biosynthesis</keyword>
<keyword evidence="2" id="KW-0175">Coiled coil</keyword>
<proteinExistence type="inferred from homology"/>
<protein>
    <recommendedName>
        <fullName evidence="1">Ubiquinone biosynthesis accessory factor UbiJ</fullName>
    </recommendedName>
</protein>
<evidence type="ECO:0000256" key="1">
    <source>
        <dbReference type="HAMAP-Rule" id="MF_02215"/>
    </source>
</evidence>
<comment type="subcellular location">
    <subcellularLocation>
        <location evidence="1">Cytoplasm</location>
    </subcellularLocation>
</comment>
<feature type="coiled-coil region" evidence="2">
    <location>
        <begin position="180"/>
        <end position="207"/>
    </location>
</feature>